<feature type="transmembrane region" description="Helical" evidence="1">
    <location>
        <begin position="383"/>
        <end position="405"/>
    </location>
</feature>
<feature type="transmembrane region" description="Helical" evidence="1">
    <location>
        <begin position="154"/>
        <end position="179"/>
    </location>
</feature>
<reference evidence="2 3" key="1">
    <citation type="submission" date="2022-05" db="EMBL/GenBank/DDBJ databases">
        <authorList>
            <consortium name="Genoscope - CEA"/>
            <person name="William W."/>
        </authorList>
    </citation>
    <scope>NUCLEOTIDE SEQUENCE [LARGE SCALE GENOMIC DNA]</scope>
</reference>
<name>A0ABN8M8Z3_9CNID</name>
<sequence length="408" mass="45030">MRLHFFNSGHRKLETGLLPCPLLTPPTQAEGSLVVKCKIPAPPLKRKSTKQPDREYGQKVLMGDILSDPEFTVRNATLELTVDNRIRSSKSKHSNVRHTAFNNLALSVEQDGQALSEVSSFAESLRSQPGELQVSVASHTSAAGSYSILRRSSYVSIGCISLLVTFLLLVSGGILVAIYKKKNYHRTVIIACELLRAAGLFGFTAGATNWLGIKLIFNRIPGVFFSGAITKHFTVAKKLMANFVLDGFFNPLQVKRYLYDKIQNHLTAEYIDNQLDELLNSSGVESIIDEQLEAFMGSAEGLRLRMLGISKAKLKPIVRPHLMSMKTTIVPLLLSSLESMELLNAEHLREQIVDLILTKTQELSAEQLKFVVKAAVYSHLSWIVFWGSVLGAIVGCLAELASVYVKGT</sequence>
<dbReference type="EMBL" id="CALNXI010000381">
    <property type="protein sequence ID" value="CAH3025947.1"/>
    <property type="molecule type" value="Genomic_DNA"/>
</dbReference>
<keyword evidence="1" id="KW-0812">Transmembrane</keyword>
<accession>A0ABN8M8Z3</accession>
<keyword evidence="1" id="KW-0472">Membrane</keyword>
<keyword evidence="1" id="KW-1133">Transmembrane helix</keyword>
<proteinExistence type="predicted"/>
<evidence type="ECO:0000313" key="2">
    <source>
        <dbReference type="EMBL" id="CAH3025947.1"/>
    </source>
</evidence>
<evidence type="ECO:0000256" key="1">
    <source>
        <dbReference type="SAM" id="Phobius"/>
    </source>
</evidence>
<evidence type="ECO:0000313" key="3">
    <source>
        <dbReference type="Proteomes" id="UP001159427"/>
    </source>
</evidence>
<protein>
    <submittedName>
        <fullName evidence="2">Uncharacterized protein</fullName>
    </submittedName>
</protein>
<dbReference type="PANTHER" id="PTHR38568">
    <property type="entry name" value="DUF445 DOMAIN-CONTAINING PROTEIN-RELATED"/>
    <property type="match status" value="1"/>
</dbReference>
<dbReference type="Proteomes" id="UP001159427">
    <property type="component" value="Unassembled WGS sequence"/>
</dbReference>
<gene>
    <name evidence="2" type="ORF">PEVE_00027695</name>
</gene>
<dbReference type="PANTHER" id="PTHR38568:SF1">
    <property type="entry name" value="DUF445 DOMAIN-CONTAINING PROTEIN"/>
    <property type="match status" value="1"/>
</dbReference>
<keyword evidence="3" id="KW-1185">Reference proteome</keyword>
<organism evidence="2 3">
    <name type="scientific">Porites evermanni</name>
    <dbReference type="NCBI Taxonomy" id="104178"/>
    <lineage>
        <taxon>Eukaryota</taxon>
        <taxon>Metazoa</taxon>
        <taxon>Cnidaria</taxon>
        <taxon>Anthozoa</taxon>
        <taxon>Hexacorallia</taxon>
        <taxon>Scleractinia</taxon>
        <taxon>Fungiina</taxon>
        <taxon>Poritidae</taxon>
        <taxon>Porites</taxon>
    </lineage>
</organism>
<comment type="caution">
    <text evidence="2">The sequence shown here is derived from an EMBL/GenBank/DDBJ whole genome shotgun (WGS) entry which is preliminary data.</text>
</comment>